<evidence type="ECO:0000256" key="1">
    <source>
        <dbReference type="SAM" id="MobiDB-lite"/>
    </source>
</evidence>
<dbReference type="EMBL" id="BSBI01000004">
    <property type="protein sequence ID" value="GLF95205.1"/>
    <property type="molecule type" value="Genomic_DNA"/>
</dbReference>
<dbReference type="RefSeq" id="WP_323447259.1">
    <property type="nucleotide sequence ID" value="NZ_BSBI01000004.1"/>
</dbReference>
<evidence type="ECO:0000313" key="2">
    <source>
        <dbReference type="EMBL" id="GLF95205.1"/>
    </source>
</evidence>
<feature type="region of interest" description="Disordered" evidence="1">
    <location>
        <begin position="138"/>
        <end position="157"/>
    </location>
</feature>
<feature type="compositionally biased region" description="Low complexity" evidence="1">
    <location>
        <begin position="142"/>
        <end position="154"/>
    </location>
</feature>
<name>A0ABQ5NXV4_9ACTN</name>
<protein>
    <submittedName>
        <fullName evidence="2">Uncharacterized protein</fullName>
    </submittedName>
</protein>
<organism evidence="2 3">
    <name type="scientific">Streptomyces yaizuensis</name>
    <dbReference type="NCBI Taxonomy" id="2989713"/>
    <lineage>
        <taxon>Bacteria</taxon>
        <taxon>Bacillati</taxon>
        <taxon>Actinomycetota</taxon>
        <taxon>Actinomycetes</taxon>
        <taxon>Kitasatosporales</taxon>
        <taxon>Streptomycetaceae</taxon>
        <taxon>Streptomyces</taxon>
    </lineage>
</organism>
<reference evidence="2 3" key="1">
    <citation type="submission" date="2022-10" db="EMBL/GenBank/DDBJ databases">
        <title>Draft genome sequence of Streptomyces sp. YSPA8.</title>
        <authorList>
            <person name="Moriuchi R."/>
            <person name="Dohra H."/>
            <person name="Yamamura H."/>
            <person name="Kodani S."/>
        </authorList>
    </citation>
    <scope>NUCLEOTIDE SEQUENCE [LARGE SCALE GENOMIC DNA]</scope>
    <source>
        <strain evidence="2 3">YSPA8</strain>
    </source>
</reference>
<dbReference type="Proteomes" id="UP001291653">
    <property type="component" value="Unassembled WGS sequence"/>
</dbReference>
<comment type="caution">
    <text evidence="2">The sequence shown here is derived from an EMBL/GenBank/DDBJ whole genome shotgun (WGS) entry which is preliminary data.</text>
</comment>
<sequence length="173" mass="18348">MSTVPSSWPPGPGDPSALEAVYREVLGWPVAHRPTDDAGDAGDVQLGVVCGLFDAVVVPSVVADLLTRIAPDGAAAPVMAVDAEWTALLVRPGTGHRMVRCGGEVLTGPEQWMALPPTGGRRWLVPPWHPDRPEPLPLSFYGPSPGTRPPAGARRLGRRGCRGRFLTLGRRPS</sequence>
<proteinExistence type="predicted"/>
<gene>
    <name evidence="2" type="ORF">SYYSPA8_12930</name>
</gene>
<evidence type="ECO:0000313" key="3">
    <source>
        <dbReference type="Proteomes" id="UP001291653"/>
    </source>
</evidence>
<accession>A0ABQ5NXV4</accession>
<keyword evidence="3" id="KW-1185">Reference proteome</keyword>